<feature type="transmembrane region" description="Helical" evidence="1">
    <location>
        <begin position="95"/>
        <end position="112"/>
    </location>
</feature>
<keyword evidence="3" id="KW-1185">Reference proteome</keyword>
<sequence length="214" mass="23740">MKTLIGITLSNIYVLALLLLSSYLYKTQKASRETTRKLVHIGASNWWFMVMWYADTALTAAIVPMMFVIVNYYMLKNHLFKSIEREGEQQDLGRIFYAVSLLVITVWTFGIGRPEIGVIGVLIMGYADGFAALVGIRYGKHKLYGSKSLEGSLVAIVLTVVIVVFFNNIYAIGLTAAEMVLVVCSAVFLESVSLKGSDNLTVPIGTTLIIYFLM</sequence>
<gene>
    <name evidence="2" type="ORF">QE109_13925</name>
</gene>
<accession>A0ABT6NFP4</accession>
<feature type="transmembrane region" description="Helical" evidence="1">
    <location>
        <begin position="148"/>
        <end position="166"/>
    </location>
</feature>
<evidence type="ECO:0000313" key="3">
    <source>
        <dbReference type="Proteomes" id="UP001158045"/>
    </source>
</evidence>
<comment type="caution">
    <text evidence="2">The sequence shown here is derived from an EMBL/GenBank/DDBJ whole genome shotgun (WGS) entry which is preliminary data.</text>
</comment>
<feature type="transmembrane region" description="Helical" evidence="1">
    <location>
        <begin position="7"/>
        <end position="25"/>
    </location>
</feature>
<feature type="transmembrane region" description="Helical" evidence="1">
    <location>
        <begin position="118"/>
        <end position="136"/>
    </location>
</feature>
<evidence type="ECO:0008006" key="4">
    <source>
        <dbReference type="Google" id="ProtNLM"/>
    </source>
</evidence>
<dbReference type="EMBL" id="JARYZI010000010">
    <property type="protein sequence ID" value="MDH8679251.1"/>
    <property type="molecule type" value="Genomic_DNA"/>
</dbReference>
<dbReference type="Proteomes" id="UP001158045">
    <property type="component" value="Unassembled WGS sequence"/>
</dbReference>
<proteinExistence type="predicted"/>
<dbReference type="PANTHER" id="PTHR31303">
    <property type="entry name" value="CTP-DEPENDENT DIACYLGLYCEROL KINASE 1"/>
    <property type="match status" value="1"/>
</dbReference>
<protein>
    <recommendedName>
        <fullName evidence="4">Phosphatidate cytidylyltransferase</fullName>
    </recommendedName>
</protein>
<feature type="transmembrane region" description="Helical" evidence="1">
    <location>
        <begin position="45"/>
        <end position="74"/>
    </location>
</feature>
<organism evidence="2 3">
    <name type="scientific">Fusibacter bizertensis</name>
    <dbReference type="NCBI Taxonomy" id="1488331"/>
    <lineage>
        <taxon>Bacteria</taxon>
        <taxon>Bacillati</taxon>
        <taxon>Bacillota</taxon>
        <taxon>Clostridia</taxon>
        <taxon>Eubacteriales</taxon>
        <taxon>Eubacteriales Family XII. Incertae Sedis</taxon>
        <taxon>Fusibacter</taxon>
    </lineage>
</organism>
<evidence type="ECO:0000256" key="1">
    <source>
        <dbReference type="SAM" id="Phobius"/>
    </source>
</evidence>
<dbReference type="PANTHER" id="PTHR31303:SF1">
    <property type="entry name" value="CTP-DEPENDENT DIACYLGLYCEROL KINASE 1"/>
    <property type="match status" value="1"/>
</dbReference>
<keyword evidence="1" id="KW-1133">Transmembrane helix</keyword>
<keyword evidence="1" id="KW-0472">Membrane</keyword>
<evidence type="ECO:0000313" key="2">
    <source>
        <dbReference type="EMBL" id="MDH8679251.1"/>
    </source>
</evidence>
<keyword evidence="1" id="KW-0812">Transmembrane</keyword>
<dbReference type="RefSeq" id="WP_281095144.1">
    <property type="nucleotide sequence ID" value="NZ_JARYZI010000010.1"/>
</dbReference>
<name>A0ABT6NFP4_9FIRM</name>
<dbReference type="InterPro" id="IPR037997">
    <property type="entry name" value="Dgk1-like"/>
</dbReference>
<reference evidence="2 3" key="1">
    <citation type="submission" date="2023-04" db="EMBL/GenBank/DDBJ databases">
        <title>Fusibacter bizertensis strain WBS, isolated from littoral bottom sediments of the Arctic seas - biochemical and genomic analysis.</title>
        <authorList>
            <person name="Brioukhanov A.L."/>
        </authorList>
    </citation>
    <scope>NUCLEOTIDE SEQUENCE [LARGE SCALE GENOMIC DNA]</scope>
    <source>
        <strain evidence="2 3">WBS</strain>
    </source>
</reference>